<feature type="region of interest" description="Disordered" evidence="1">
    <location>
        <begin position="337"/>
        <end position="373"/>
    </location>
</feature>
<reference evidence="5" key="1">
    <citation type="journal article" date="2019" name="Int. J. Syst. Evol. Microbiol.">
        <title>The Global Catalogue of Microorganisms (GCM) 10K type strain sequencing project: providing services to taxonomists for standard genome sequencing and annotation.</title>
        <authorList>
            <consortium name="The Broad Institute Genomics Platform"/>
            <consortium name="The Broad Institute Genome Sequencing Center for Infectious Disease"/>
            <person name="Wu L."/>
            <person name="Ma J."/>
        </authorList>
    </citation>
    <scope>NUCLEOTIDE SEQUENCE [LARGE SCALE GENOMIC DNA]</scope>
    <source>
        <strain evidence="5">CCUG 66188</strain>
    </source>
</reference>
<protein>
    <submittedName>
        <fullName evidence="4">SPOR domain-containing protein</fullName>
    </submittedName>
</protein>
<dbReference type="InterPro" id="IPR007730">
    <property type="entry name" value="SPOR-like_dom"/>
</dbReference>
<keyword evidence="2" id="KW-0732">Signal</keyword>
<feature type="compositionally biased region" description="Basic residues" evidence="1">
    <location>
        <begin position="117"/>
        <end position="129"/>
    </location>
</feature>
<feature type="chain" id="PRO_5045299525" evidence="2">
    <location>
        <begin position="26"/>
        <end position="451"/>
    </location>
</feature>
<evidence type="ECO:0000256" key="2">
    <source>
        <dbReference type="SAM" id="SignalP"/>
    </source>
</evidence>
<keyword evidence="5" id="KW-1185">Reference proteome</keyword>
<name>A0ABW2B2G6_9RHOB</name>
<dbReference type="SUPFAM" id="SSF110997">
    <property type="entry name" value="Sporulation related repeat"/>
    <property type="match status" value="1"/>
</dbReference>
<dbReference type="Gene3D" id="3.30.70.1070">
    <property type="entry name" value="Sporulation related repeat"/>
    <property type="match status" value="1"/>
</dbReference>
<feature type="signal peptide" evidence="2">
    <location>
        <begin position="1"/>
        <end position="25"/>
    </location>
</feature>
<feature type="region of interest" description="Disordered" evidence="1">
    <location>
        <begin position="110"/>
        <end position="148"/>
    </location>
</feature>
<sequence>MKLTRLIAIAIIAASGGLAALQVDAQIQEQQPAEFPPASYKGKQYVDSQGCVFIRAGIDGNVSWIPRVTRSRKTICGFKPSMSGQVASAAAAPAQPAEAPVQITLNNAPAAAAPAPKPRKVAAPKRKRQAAPVVVRQTAPAPKPQPRIKPAPVIIAAPVPAPAPAPQLRRSAEVATACQGASPLSQQYLRGSASTPVRCGPQAEPIIAPGYAVSGTRSYAVTASEVTAHTRIVPKHVAQNRLNTYDNVRVPPGYKTVWEDGRLNPRRTEQSLAGRSDMLLIWTQTVPRRLINQATGRDLTASVPLVYPYLDIVTQRRELGEVTIVQRNGQLTKRIIRNHPASARTPAKRQPVYSSRSAPKAAQPQAAAATPSRALADKHFVQIGTFGNPANAQRAAQNIARMGMAARIGKHSRNGKTYMTVQAGPFHSAQAIQNAMRRLKGAGYSDAFARN</sequence>
<dbReference type="PROSITE" id="PS51724">
    <property type="entry name" value="SPOR"/>
    <property type="match status" value="1"/>
</dbReference>
<evidence type="ECO:0000313" key="4">
    <source>
        <dbReference type="EMBL" id="MFC6759083.1"/>
    </source>
</evidence>
<evidence type="ECO:0000313" key="5">
    <source>
        <dbReference type="Proteomes" id="UP001596353"/>
    </source>
</evidence>
<dbReference type="InterPro" id="IPR036680">
    <property type="entry name" value="SPOR-like_sf"/>
</dbReference>
<proteinExistence type="predicted"/>
<feature type="compositionally biased region" description="Low complexity" evidence="1">
    <location>
        <begin position="354"/>
        <end position="373"/>
    </location>
</feature>
<feature type="domain" description="SPOR" evidence="3">
    <location>
        <begin position="373"/>
        <end position="451"/>
    </location>
</feature>
<gene>
    <name evidence="4" type="ORF">ACFQFQ_05550</name>
</gene>
<evidence type="ECO:0000259" key="3">
    <source>
        <dbReference type="PROSITE" id="PS51724"/>
    </source>
</evidence>
<dbReference type="EMBL" id="JBHSWG010000001">
    <property type="protein sequence ID" value="MFC6759083.1"/>
    <property type="molecule type" value="Genomic_DNA"/>
</dbReference>
<dbReference type="Pfam" id="PF05036">
    <property type="entry name" value="SPOR"/>
    <property type="match status" value="1"/>
</dbReference>
<evidence type="ECO:0000256" key="1">
    <source>
        <dbReference type="SAM" id="MobiDB-lite"/>
    </source>
</evidence>
<dbReference type="Proteomes" id="UP001596353">
    <property type="component" value="Unassembled WGS sequence"/>
</dbReference>
<accession>A0ABW2B2G6</accession>
<organism evidence="4 5">
    <name type="scientific">Sulfitobacter porphyrae</name>
    <dbReference type="NCBI Taxonomy" id="1246864"/>
    <lineage>
        <taxon>Bacteria</taxon>
        <taxon>Pseudomonadati</taxon>
        <taxon>Pseudomonadota</taxon>
        <taxon>Alphaproteobacteria</taxon>
        <taxon>Rhodobacterales</taxon>
        <taxon>Roseobacteraceae</taxon>
        <taxon>Sulfitobacter</taxon>
    </lineage>
</organism>
<comment type="caution">
    <text evidence="4">The sequence shown here is derived from an EMBL/GenBank/DDBJ whole genome shotgun (WGS) entry which is preliminary data.</text>
</comment>